<gene>
    <name evidence="2" type="ORF">PACLA_8A014822</name>
</gene>
<evidence type="ECO:0000313" key="2">
    <source>
        <dbReference type="EMBL" id="CAB3998287.1"/>
    </source>
</evidence>
<evidence type="ECO:0000313" key="3">
    <source>
        <dbReference type="Proteomes" id="UP001152795"/>
    </source>
</evidence>
<comment type="caution">
    <text evidence="2">The sequence shown here is derived from an EMBL/GenBank/DDBJ whole genome shotgun (WGS) entry which is preliminary data.</text>
</comment>
<dbReference type="OrthoDB" id="5920040at2759"/>
<sequence>MKQCDKRCRKCQGLHHQSICKGQDHPKELSKKQEIPKGPVKADPVGPTVATSTVNQHSTTHGKKEKLGLDSLRTETLNLNTFGDDRVTKQRCHEVKIKLEARPENFEISALTFSKICSPLSMKLDVEAHPHLHGLQLADSSLSKDVPTNIDILIGSDHYFDVVTDEIRRGQRGPVAINTIFGWVISGPTQNADKDNSSSTNLIILRENSDPMKNSFAFEDKNQGLTNELRRFWDTESLGIQDEKMGNDNFLNELIYHNDEKRFE</sequence>
<accession>A0A6S7HZR0</accession>
<protein>
    <submittedName>
        <fullName evidence="2">Uncharacterized protein</fullName>
    </submittedName>
</protein>
<keyword evidence="3" id="KW-1185">Reference proteome</keyword>
<feature type="compositionally biased region" description="Polar residues" evidence="1">
    <location>
        <begin position="49"/>
        <end position="59"/>
    </location>
</feature>
<feature type="compositionally biased region" description="Basic and acidic residues" evidence="1">
    <location>
        <begin position="22"/>
        <end position="35"/>
    </location>
</feature>
<feature type="region of interest" description="Disordered" evidence="1">
    <location>
        <begin position="22"/>
        <end position="64"/>
    </location>
</feature>
<name>A0A6S7HZR0_PARCT</name>
<evidence type="ECO:0000256" key="1">
    <source>
        <dbReference type="SAM" id="MobiDB-lite"/>
    </source>
</evidence>
<feature type="non-terminal residue" evidence="2">
    <location>
        <position position="1"/>
    </location>
</feature>
<proteinExistence type="predicted"/>
<dbReference type="AlphaFoldDB" id="A0A6S7HZR0"/>
<dbReference type="Proteomes" id="UP001152795">
    <property type="component" value="Unassembled WGS sequence"/>
</dbReference>
<organism evidence="2 3">
    <name type="scientific">Paramuricea clavata</name>
    <name type="common">Red gorgonian</name>
    <name type="synonym">Violescent sea-whip</name>
    <dbReference type="NCBI Taxonomy" id="317549"/>
    <lineage>
        <taxon>Eukaryota</taxon>
        <taxon>Metazoa</taxon>
        <taxon>Cnidaria</taxon>
        <taxon>Anthozoa</taxon>
        <taxon>Octocorallia</taxon>
        <taxon>Malacalcyonacea</taxon>
        <taxon>Plexauridae</taxon>
        <taxon>Paramuricea</taxon>
    </lineage>
</organism>
<dbReference type="EMBL" id="CACRXK020003316">
    <property type="protein sequence ID" value="CAB3998287.1"/>
    <property type="molecule type" value="Genomic_DNA"/>
</dbReference>
<reference evidence="2" key="1">
    <citation type="submission" date="2020-04" db="EMBL/GenBank/DDBJ databases">
        <authorList>
            <person name="Alioto T."/>
            <person name="Alioto T."/>
            <person name="Gomez Garrido J."/>
        </authorList>
    </citation>
    <scope>NUCLEOTIDE SEQUENCE</scope>
    <source>
        <strain evidence="2">A484AB</strain>
    </source>
</reference>